<sequence length="600" mass="66979">MRQHLLAAALLAALAGCQNGQAPTATTPTAAEAGQSQADARFAELSQKALDTWMQLSPVSATQIGEHRYDSEIDDVSAAGQQKSLEAGKALLAELDRIDVAQLSRENQVDAAILRNQLQSDIWNNETLQAWKWDPQVYNGLAGSAIYGLMAREFAPLPERLKSATARIEKIPGIFKAARSNLDPDRVPKIHAETVAKQNKGILSLVDAFIVPHIGELPQDEQQRLQAAIDGLKTAVAEQQDWLDKTLVPNARGEFRIGAERYDQKLTFSLNSSLSRQEIGERARAELERVRQDMYGIAQEVLKDRPGAPALPANPSDEQQQKAIEAALELAYADKPARDKVVDDAKAALDHSTEFVRKHDLMTLPDAPVDIILMPEFQRGVAVAYCDSPGPLDKNLKTFYAVSPIPDDWDDKQVDSFLREYNSRMIHLLSIHEGTPGHYLEGWHSGKFPSTLRAVLRSGLFAEGWAVYTERMMQEQGYLDSDPLFHLVQLKFYLRTIANAILDQGVHVDNWTREQAMHLMTHDAFQQESEAAGKWVRAQLTSAQLPTYFVGAQEHFDTRKAVQEKQGADFDLKAYHDRMLSYGAPPVRFARQLMLDQPIE</sequence>
<dbReference type="Pfam" id="PF05960">
    <property type="entry name" value="DUF885"/>
    <property type="match status" value="1"/>
</dbReference>
<dbReference type="InterPro" id="IPR010281">
    <property type="entry name" value="DUF885"/>
</dbReference>
<evidence type="ECO:0000256" key="1">
    <source>
        <dbReference type="SAM" id="SignalP"/>
    </source>
</evidence>
<reference evidence="2 3" key="1">
    <citation type="submission" date="2022-10" db="EMBL/GenBank/DDBJ databases">
        <title>Xanthomonas sp. H13-6.</title>
        <authorList>
            <person name="Liu X."/>
            <person name="Deng Z."/>
            <person name="Jiang Y."/>
            <person name="Yu T."/>
            <person name="Ai J."/>
        </authorList>
    </citation>
    <scope>NUCLEOTIDE SEQUENCE [LARGE SCALE GENOMIC DNA]</scope>
    <source>
        <strain evidence="2 3">H13-6</strain>
    </source>
</reference>
<dbReference type="PANTHER" id="PTHR33361:SF15">
    <property type="entry name" value="DUF885 FAMILY LIPOPROTEIN"/>
    <property type="match status" value="1"/>
</dbReference>
<evidence type="ECO:0000313" key="2">
    <source>
        <dbReference type="EMBL" id="MCW4472303.1"/>
    </source>
</evidence>
<keyword evidence="1" id="KW-0732">Signal</keyword>
<name>A0ABT3JV03_9XANT</name>
<dbReference type="Proteomes" id="UP001209922">
    <property type="component" value="Unassembled WGS sequence"/>
</dbReference>
<organism evidence="2 3">
    <name type="scientific">Xanthomonas chitinilytica</name>
    <dbReference type="NCBI Taxonomy" id="2989819"/>
    <lineage>
        <taxon>Bacteria</taxon>
        <taxon>Pseudomonadati</taxon>
        <taxon>Pseudomonadota</taxon>
        <taxon>Gammaproteobacteria</taxon>
        <taxon>Lysobacterales</taxon>
        <taxon>Lysobacteraceae</taxon>
        <taxon>Xanthomonas</taxon>
    </lineage>
</organism>
<dbReference type="EMBL" id="JAPCHY010000004">
    <property type="protein sequence ID" value="MCW4472303.1"/>
    <property type="molecule type" value="Genomic_DNA"/>
</dbReference>
<keyword evidence="3" id="KW-1185">Reference proteome</keyword>
<dbReference type="RefSeq" id="WP_265127253.1">
    <property type="nucleotide sequence ID" value="NZ_JAPCHY010000004.1"/>
</dbReference>
<feature type="signal peptide" evidence="1">
    <location>
        <begin position="1"/>
        <end position="22"/>
    </location>
</feature>
<gene>
    <name evidence="2" type="ORF">OK345_07280</name>
</gene>
<dbReference type="PROSITE" id="PS51257">
    <property type="entry name" value="PROKAR_LIPOPROTEIN"/>
    <property type="match status" value="1"/>
</dbReference>
<feature type="chain" id="PRO_5045408800" evidence="1">
    <location>
        <begin position="23"/>
        <end position="600"/>
    </location>
</feature>
<evidence type="ECO:0000313" key="3">
    <source>
        <dbReference type="Proteomes" id="UP001209922"/>
    </source>
</evidence>
<dbReference type="PANTHER" id="PTHR33361">
    <property type="entry name" value="GLR0591 PROTEIN"/>
    <property type="match status" value="1"/>
</dbReference>
<proteinExistence type="predicted"/>
<protein>
    <submittedName>
        <fullName evidence="2">DUF885 domain-containing protein</fullName>
    </submittedName>
</protein>
<comment type="caution">
    <text evidence="2">The sequence shown here is derived from an EMBL/GenBank/DDBJ whole genome shotgun (WGS) entry which is preliminary data.</text>
</comment>
<accession>A0ABT3JV03</accession>